<dbReference type="Gene3D" id="2.160.20.80">
    <property type="entry name" value="E3 ubiquitin-protein ligase SopA"/>
    <property type="match status" value="1"/>
</dbReference>
<evidence type="ECO:0000256" key="1">
    <source>
        <dbReference type="SAM" id="Phobius"/>
    </source>
</evidence>
<gene>
    <name evidence="2" type="ORF">ROA7745_04016</name>
</gene>
<protein>
    <submittedName>
        <fullName evidence="2">Uncharacterized protein</fullName>
    </submittedName>
</protein>
<dbReference type="Proteomes" id="UP000193224">
    <property type="component" value="Unassembled WGS sequence"/>
</dbReference>
<feature type="transmembrane region" description="Helical" evidence="1">
    <location>
        <begin position="12"/>
        <end position="31"/>
    </location>
</feature>
<dbReference type="InterPro" id="IPR001646">
    <property type="entry name" value="5peptide_repeat"/>
</dbReference>
<sequence length="372" mass="41320">METFYELAADPLFWKLAIPALAVAILLALIWRGSVKGSAAALTLAGERMGLGNLPPALIGFAFLTWGVFALMLLIGLYSLIWEVIWHAAIPESEKDRLWNWRFLLAQLAALATVLGAVIALPVSLNRLFLARRQTETAENQLFNNKLNRATTDLAARHQVTREIGRGQQKRILTEWQDDLLTRAAAIDRLEGLVHEREEEAPRIARTLSLYVRELTRIYAPETAPKDASAAELRAWARGIQPVRPDMESAAQSLGQLQSPQMPEAEPVKIDLRHANLQGFNLNSLRLRNAQLTGAALRLVDFTNIPQIADHLGDVFGDGTVILPGGHAPDHADWPAHWPKEELSHGDFMEKWREWQAGLEGYEAPEPSVGDG</sequence>
<keyword evidence="3" id="KW-1185">Reference proteome</keyword>
<organism evidence="2 3">
    <name type="scientific">Roseovarius aestuarii</name>
    <dbReference type="NCBI Taxonomy" id="475083"/>
    <lineage>
        <taxon>Bacteria</taxon>
        <taxon>Pseudomonadati</taxon>
        <taxon>Pseudomonadota</taxon>
        <taxon>Alphaproteobacteria</taxon>
        <taxon>Rhodobacterales</taxon>
        <taxon>Roseobacteraceae</taxon>
        <taxon>Roseovarius</taxon>
    </lineage>
</organism>
<accession>A0A1X7BWX3</accession>
<dbReference type="Pfam" id="PF00805">
    <property type="entry name" value="Pentapeptide"/>
    <property type="match status" value="1"/>
</dbReference>
<feature type="transmembrane region" description="Helical" evidence="1">
    <location>
        <begin position="101"/>
        <end position="123"/>
    </location>
</feature>
<evidence type="ECO:0000313" key="2">
    <source>
        <dbReference type="EMBL" id="SMC14151.1"/>
    </source>
</evidence>
<proteinExistence type="predicted"/>
<dbReference type="SUPFAM" id="SSF141571">
    <property type="entry name" value="Pentapeptide repeat-like"/>
    <property type="match status" value="1"/>
</dbReference>
<feature type="transmembrane region" description="Helical" evidence="1">
    <location>
        <begin position="58"/>
        <end position="81"/>
    </location>
</feature>
<keyword evidence="1" id="KW-0472">Membrane</keyword>
<evidence type="ECO:0000313" key="3">
    <source>
        <dbReference type="Proteomes" id="UP000193224"/>
    </source>
</evidence>
<dbReference type="EMBL" id="FWXB01000021">
    <property type="protein sequence ID" value="SMC14151.1"/>
    <property type="molecule type" value="Genomic_DNA"/>
</dbReference>
<name>A0A1X7BWX3_9RHOB</name>
<reference evidence="2 3" key="1">
    <citation type="submission" date="2017-03" db="EMBL/GenBank/DDBJ databases">
        <authorList>
            <person name="Afonso C.L."/>
            <person name="Miller P.J."/>
            <person name="Scott M.A."/>
            <person name="Spackman E."/>
            <person name="Goraichik I."/>
            <person name="Dimitrov K.M."/>
            <person name="Suarez D.L."/>
            <person name="Swayne D.E."/>
        </authorList>
    </citation>
    <scope>NUCLEOTIDE SEQUENCE [LARGE SCALE GENOMIC DNA]</scope>
    <source>
        <strain evidence="2 3">CECT 7745</strain>
    </source>
</reference>
<keyword evidence="1" id="KW-1133">Transmembrane helix</keyword>
<keyword evidence="1" id="KW-0812">Transmembrane</keyword>
<dbReference type="OrthoDB" id="7837851at2"/>
<dbReference type="RefSeq" id="WP_085802064.1">
    <property type="nucleotide sequence ID" value="NZ_FWXB01000021.1"/>
</dbReference>
<dbReference type="AlphaFoldDB" id="A0A1X7BWX3"/>